<dbReference type="GO" id="GO:0004656">
    <property type="term" value="F:procollagen-proline 4-dioxygenase activity"/>
    <property type="evidence" value="ECO:0007669"/>
    <property type="project" value="TreeGrafter"/>
</dbReference>
<evidence type="ECO:0000313" key="10">
    <source>
        <dbReference type="Proteomes" id="UP000292120"/>
    </source>
</evidence>
<reference evidence="9 10" key="1">
    <citation type="submission" date="2019-02" db="EMBL/GenBank/DDBJ databases">
        <title>Aquabacterium sp. strain KMB7.</title>
        <authorList>
            <person name="Chen W.-M."/>
        </authorList>
    </citation>
    <scope>NUCLEOTIDE SEQUENCE [LARGE SCALE GENOMIC DNA]</scope>
    <source>
        <strain evidence="9 10">KMB7</strain>
    </source>
</reference>
<dbReference type="AlphaFoldDB" id="A0A4Q9GWG4"/>
<evidence type="ECO:0000256" key="3">
    <source>
        <dbReference type="ARBA" id="ARBA00022896"/>
    </source>
</evidence>
<evidence type="ECO:0000256" key="1">
    <source>
        <dbReference type="ARBA" id="ARBA00001961"/>
    </source>
</evidence>
<dbReference type="GO" id="GO:0005506">
    <property type="term" value="F:iron ion binding"/>
    <property type="evidence" value="ECO:0007669"/>
    <property type="project" value="InterPro"/>
</dbReference>
<dbReference type="InterPro" id="IPR005123">
    <property type="entry name" value="Oxoglu/Fe-dep_dioxygenase_dom"/>
</dbReference>
<dbReference type="InterPro" id="IPR006620">
    <property type="entry name" value="Pro_4_hyd_alph"/>
</dbReference>
<accession>A0A4Q9GWG4</accession>
<dbReference type="PANTHER" id="PTHR10869:SF246">
    <property type="entry name" value="TRANSMEMBRANE PROLYL 4-HYDROXYLASE"/>
    <property type="match status" value="1"/>
</dbReference>
<evidence type="ECO:0000313" key="9">
    <source>
        <dbReference type="EMBL" id="TBO28736.1"/>
    </source>
</evidence>
<dbReference type="SMART" id="SM00702">
    <property type="entry name" value="P4Hc"/>
    <property type="match status" value="1"/>
</dbReference>
<dbReference type="Pfam" id="PF13640">
    <property type="entry name" value="2OG-FeII_Oxy_3"/>
    <property type="match status" value="1"/>
</dbReference>
<comment type="cofactor">
    <cofactor evidence="1">
        <name>L-ascorbate</name>
        <dbReference type="ChEBI" id="CHEBI:38290"/>
    </cofactor>
</comment>
<comment type="caution">
    <text evidence="9">The sequence shown here is derived from an EMBL/GenBank/DDBJ whole genome shotgun (WGS) entry which is preliminary data.</text>
</comment>
<feature type="domain" description="Fe2OG dioxygenase" evidence="8">
    <location>
        <begin position="175"/>
        <end position="282"/>
    </location>
</feature>
<feature type="compositionally biased region" description="Low complexity" evidence="7">
    <location>
        <begin position="46"/>
        <end position="67"/>
    </location>
</feature>
<protein>
    <submittedName>
        <fullName evidence="9">2-oxoglutarate-dependent dioxygenase</fullName>
    </submittedName>
</protein>
<evidence type="ECO:0000259" key="8">
    <source>
        <dbReference type="PROSITE" id="PS51471"/>
    </source>
</evidence>
<dbReference type="RefSeq" id="WP_130968827.1">
    <property type="nucleotide sequence ID" value="NZ_SIXI01000006.1"/>
</dbReference>
<dbReference type="PANTHER" id="PTHR10869">
    <property type="entry name" value="PROLYL 4-HYDROXYLASE ALPHA SUBUNIT"/>
    <property type="match status" value="1"/>
</dbReference>
<evidence type="ECO:0000256" key="6">
    <source>
        <dbReference type="ARBA" id="ARBA00023004"/>
    </source>
</evidence>
<dbReference type="InterPro" id="IPR045054">
    <property type="entry name" value="P4HA-like"/>
</dbReference>
<sequence length="286" mass="30133">MSRTQTPSAALLQWLQAQLDAGHGEPAVLEAMQASGWTPAAAQQALARVTATPGRAASGPAAPGEGPHQPAAGPDVHLGSHVIDLGDRSATVLMALDTPRVVLIEGLLTDDECEALIEGAKGRLSRSETVRDRDGAGEVHVARTSSGMFYGRGETPLIEALEARLASLLGWPVERGEGLQVLRYAPGAQYQAHHDFFDPQLPGSKAVLQRGGQRVGTVVMYLNTPEAGGATTFPEVGLQVQAVRGRAVFFAYPDASPASLTLHGGAPVLAGEKWVATKWLRQAEFR</sequence>
<organism evidence="9 10">
    <name type="scientific">Aquabacterium lacunae</name>
    <dbReference type="NCBI Taxonomy" id="2528630"/>
    <lineage>
        <taxon>Bacteria</taxon>
        <taxon>Pseudomonadati</taxon>
        <taxon>Pseudomonadota</taxon>
        <taxon>Betaproteobacteria</taxon>
        <taxon>Burkholderiales</taxon>
        <taxon>Aquabacterium</taxon>
    </lineage>
</organism>
<feature type="region of interest" description="Disordered" evidence="7">
    <location>
        <begin position="46"/>
        <end position="79"/>
    </location>
</feature>
<proteinExistence type="predicted"/>
<evidence type="ECO:0000256" key="5">
    <source>
        <dbReference type="ARBA" id="ARBA00023002"/>
    </source>
</evidence>
<evidence type="ECO:0000256" key="7">
    <source>
        <dbReference type="SAM" id="MobiDB-lite"/>
    </source>
</evidence>
<keyword evidence="4 9" id="KW-0223">Dioxygenase</keyword>
<gene>
    <name evidence="9" type="ORF">EYS42_14055</name>
</gene>
<keyword evidence="5" id="KW-0560">Oxidoreductase</keyword>
<keyword evidence="10" id="KW-1185">Reference proteome</keyword>
<dbReference type="Gene3D" id="2.60.120.620">
    <property type="entry name" value="q2cbj1_9rhob like domain"/>
    <property type="match status" value="1"/>
</dbReference>
<name>A0A4Q9GWG4_9BURK</name>
<dbReference type="EMBL" id="SIXI01000006">
    <property type="protein sequence ID" value="TBO28736.1"/>
    <property type="molecule type" value="Genomic_DNA"/>
</dbReference>
<keyword evidence="3" id="KW-0847">Vitamin C</keyword>
<dbReference type="InterPro" id="IPR044862">
    <property type="entry name" value="Pro_4_hyd_alph_FE2OG_OXY"/>
</dbReference>
<dbReference type="PROSITE" id="PS51471">
    <property type="entry name" value="FE2OG_OXY"/>
    <property type="match status" value="1"/>
</dbReference>
<evidence type="ECO:0000256" key="2">
    <source>
        <dbReference type="ARBA" id="ARBA00022723"/>
    </source>
</evidence>
<dbReference type="Proteomes" id="UP000292120">
    <property type="component" value="Unassembled WGS sequence"/>
</dbReference>
<evidence type="ECO:0000256" key="4">
    <source>
        <dbReference type="ARBA" id="ARBA00022964"/>
    </source>
</evidence>
<dbReference type="OrthoDB" id="269774at2"/>
<dbReference type="GO" id="GO:0031418">
    <property type="term" value="F:L-ascorbic acid binding"/>
    <property type="evidence" value="ECO:0007669"/>
    <property type="project" value="UniProtKB-KW"/>
</dbReference>
<keyword evidence="2" id="KW-0479">Metal-binding</keyword>
<keyword evidence="6" id="KW-0408">Iron</keyword>